<feature type="domain" description="CAAX prenyl protease 2/Lysostaphin resistance protein A-like" evidence="2">
    <location>
        <begin position="110"/>
        <end position="207"/>
    </location>
</feature>
<feature type="transmembrane region" description="Helical" evidence="1">
    <location>
        <begin position="141"/>
        <end position="160"/>
    </location>
</feature>
<reference evidence="3 4" key="1">
    <citation type="submission" date="2018-07" db="EMBL/GenBank/DDBJ databases">
        <title>Complete genome sequence of Psychrobacillus sp. PB01, isolated from iceberg, and comparative genome analysis of Psychrobacillus strains.</title>
        <authorList>
            <person name="Lee P.C."/>
        </authorList>
    </citation>
    <scope>NUCLEOTIDE SEQUENCE [LARGE SCALE GENOMIC DNA]</scope>
    <source>
        <strain evidence="3 4">PB01</strain>
    </source>
</reference>
<dbReference type="PANTHER" id="PTHR36435">
    <property type="entry name" value="SLR1288 PROTEIN"/>
    <property type="match status" value="1"/>
</dbReference>
<feature type="transmembrane region" description="Helical" evidence="1">
    <location>
        <begin position="66"/>
        <end position="90"/>
    </location>
</feature>
<feature type="transmembrane region" description="Helical" evidence="1">
    <location>
        <begin position="5"/>
        <end position="23"/>
    </location>
</feature>
<keyword evidence="1" id="KW-1133">Transmembrane helix</keyword>
<feature type="transmembrane region" description="Helical" evidence="1">
    <location>
        <begin position="110"/>
        <end position="129"/>
    </location>
</feature>
<feature type="transmembrane region" description="Helical" evidence="1">
    <location>
        <begin position="166"/>
        <end position="188"/>
    </location>
</feature>
<dbReference type="InterPro" id="IPR003675">
    <property type="entry name" value="Rce1/LyrA-like_dom"/>
</dbReference>
<dbReference type="OrthoDB" id="449657at2"/>
<dbReference type="GO" id="GO:0080120">
    <property type="term" value="P:CAAX-box protein maturation"/>
    <property type="evidence" value="ECO:0007669"/>
    <property type="project" value="UniProtKB-ARBA"/>
</dbReference>
<accession>A0A5J6SQH6</accession>
<dbReference type="AlphaFoldDB" id="A0A5J6SQH6"/>
<keyword evidence="3" id="KW-0482">Metalloprotease</keyword>
<dbReference type="EMBL" id="CP031223">
    <property type="protein sequence ID" value="QFF99773.1"/>
    <property type="molecule type" value="Genomic_DNA"/>
</dbReference>
<dbReference type="GO" id="GO:0006508">
    <property type="term" value="P:proteolysis"/>
    <property type="evidence" value="ECO:0007669"/>
    <property type="project" value="UniProtKB-KW"/>
</dbReference>
<feature type="transmembrane region" description="Helical" evidence="1">
    <location>
        <begin position="29"/>
        <end position="46"/>
    </location>
</feature>
<dbReference type="Pfam" id="PF02517">
    <property type="entry name" value="Rce1-like"/>
    <property type="match status" value="1"/>
</dbReference>
<feature type="transmembrane region" description="Helical" evidence="1">
    <location>
        <begin position="195"/>
        <end position="217"/>
    </location>
</feature>
<evidence type="ECO:0000256" key="1">
    <source>
        <dbReference type="SAM" id="Phobius"/>
    </source>
</evidence>
<dbReference type="Proteomes" id="UP000325517">
    <property type="component" value="Chromosome"/>
</dbReference>
<protein>
    <submittedName>
        <fullName evidence="3">CPBP family intramembrane metalloprotease</fullName>
    </submittedName>
</protein>
<evidence type="ECO:0000313" key="3">
    <source>
        <dbReference type="EMBL" id="QFF99773.1"/>
    </source>
</evidence>
<evidence type="ECO:0000259" key="2">
    <source>
        <dbReference type="Pfam" id="PF02517"/>
    </source>
</evidence>
<evidence type="ECO:0000313" key="4">
    <source>
        <dbReference type="Proteomes" id="UP000325517"/>
    </source>
</evidence>
<keyword evidence="3" id="KW-0378">Hydrolase</keyword>
<sequence>MLKQIILLIGPTIMIFIGLSLVHNVLITFFLFYGWLLFIPLIIVYWNKENRNSNRIQIPLSKKSLLVGAVSGLICLITIYSFVFIFQSFVLDIPQLQQLLEEWDFSGKKVILLVLVLALINPILEEFYWREFMYSRLLPKIGNVTAIMITSIFYSLYHLIVVMETFSFPFNALAVVPVFLAGIMWAIFRYKLKSITAPIISHCLADIGIMLVYWYIIVPS</sequence>
<keyword evidence="1" id="KW-0812">Transmembrane</keyword>
<organism evidence="3 4">
    <name type="scientific">Psychrobacillus glaciei</name>
    <dbReference type="NCBI Taxonomy" id="2283160"/>
    <lineage>
        <taxon>Bacteria</taxon>
        <taxon>Bacillati</taxon>
        <taxon>Bacillota</taxon>
        <taxon>Bacilli</taxon>
        <taxon>Bacillales</taxon>
        <taxon>Bacillaceae</taxon>
        <taxon>Psychrobacillus</taxon>
    </lineage>
</organism>
<keyword evidence="4" id="KW-1185">Reference proteome</keyword>
<keyword evidence="1" id="KW-0472">Membrane</keyword>
<dbReference type="PANTHER" id="PTHR36435:SF1">
    <property type="entry name" value="CAAX AMINO TERMINAL PROTEASE FAMILY PROTEIN"/>
    <property type="match status" value="1"/>
</dbReference>
<dbReference type="RefSeq" id="WP_151700674.1">
    <property type="nucleotide sequence ID" value="NZ_CP031223.1"/>
</dbReference>
<name>A0A5J6SQH6_9BACI</name>
<dbReference type="KEGG" id="psyo:PB01_13495"/>
<proteinExistence type="predicted"/>
<gene>
    <name evidence="3" type="ORF">PB01_13495</name>
</gene>
<dbReference type="GO" id="GO:0008237">
    <property type="term" value="F:metallopeptidase activity"/>
    <property type="evidence" value="ECO:0007669"/>
    <property type="project" value="UniProtKB-KW"/>
</dbReference>
<keyword evidence="3" id="KW-0645">Protease</keyword>
<dbReference type="GO" id="GO:0004175">
    <property type="term" value="F:endopeptidase activity"/>
    <property type="evidence" value="ECO:0007669"/>
    <property type="project" value="UniProtKB-ARBA"/>
</dbReference>
<dbReference type="InterPro" id="IPR052710">
    <property type="entry name" value="CAAX_protease"/>
</dbReference>